<dbReference type="CDD" id="cd00201">
    <property type="entry name" value="WW"/>
    <property type="match status" value="1"/>
</dbReference>
<dbReference type="PROSITE" id="PS01159">
    <property type="entry name" value="WW_DOMAIN_1"/>
    <property type="match status" value="1"/>
</dbReference>
<feature type="region of interest" description="Disordered" evidence="2">
    <location>
        <begin position="277"/>
        <end position="328"/>
    </location>
</feature>
<dbReference type="EMBL" id="JBJJXI010000050">
    <property type="protein sequence ID" value="KAL3400730.1"/>
    <property type="molecule type" value="Genomic_DNA"/>
</dbReference>
<evidence type="ECO:0000256" key="1">
    <source>
        <dbReference type="SAM" id="Coils"/>
    </source>
</evidence>
<feature type="coiled-coil region" evidence="1">
    <location>
        <begin position="697"/>
        <end position="728"/>
    </location>
</feature>
<dbReference type="InterPro" id="IPR053233">
    <property type="entry name" value="ABRA-related"/>
</dbReference>
<comment type="caution">
    <text evidence="4">The sequence shown here is derived from an EMBL/GenBank/DDBJ whole genome shotgun (WGS) entry which is preliminary data.</text>
</comment>
<dbReference type="PANTHER" id="PTHR21715">
    <property type="entry name" value="RH04127P"/>
    <property type="match status" value="1"/>
</dbReference>
<organism evidence="4 5">
    <name type="scientific">Trichogramma kaykai</name>
    <dbReference type="NCBI Taxonomy" id="54128"/>
    <lineage>
        <taxon>Eukaryota</taxon>
        <taxon>Metazoa</taxon>
        <taxon>Ecdysozoa</taxon>
        <taxon>Arthropoda</taxon>
        <taxon>Hexapoda</taxon>
        <taxon>Insecta</taxon>
        <taxon>Pterygota</taxon>
        <taxon>Neoptera</taxon>
        <taxon>Endopterygota</taxon>
        <taxon>Hymenoptera</taxon>
        <taxon>Apocrita</taxon>
        <taxon>Proctotrupomorpha</taxon>
        <taxon>Chalcidoidea</taxon>
        <taxon>Trichogrammatidae</taxon>
        <taxon>Trichogramma</taxon>
    </lineage>
</organism>
<dbReference type="Proteomes" id="UP001627154">
    <property type="component" value="Unassembled WGS sequence"/>
</dbReference>
<dbReference type="InterPro" id="IPR036020">
    <property type="entry name" value="WW_dom_sf"/>
</dbReference>
<reference evidence="4 5" key="1">
    <citation type="journal article" date="2024" name="bioRxiv">
        <title>A reference genome for Trichogramma kaykai: A tiny desert-dwelling parasitoid wasp with competing sex-ratio distorters.</title>
        <authorList>
            <person name="Culotta J."/>
            <person name="Lindsey A.R."/>
        </authorList>
    </citation>
    <scope>NUCLEOTIDE SEQUENCE [LARGE SCALE GENOMIC DNA]</scope>
    <source>
        <strain evidence="4 5">KSX58</strain>
    </source>
</reference>
<feature type="domain" description="WW" evidence="3">
    <location>
        <begin position="56"/>
        <end position="90"/>
    </location>
</feature>
<feature type="compositionally biased region" description="Acidic residues" evidence="2">
    <location>
        <begin position="403"/>
        <end position="416"/>
    </location>
</feature>
<dbReference type="SMART" id="SM00456">
    <property type="entry name" value="WW"/>
    <property type="match status" value="1"/>
</dbReference>
<feature type="region of interest" description="Disordered" evidence="2">
    <location>
        <begin position="112"/>
        <end position="211"/>
    </location>
</feature>
<feature type="compositionally biased region" description="Polar residues" evidence="2">
    <location>
        <begin position="837"/>
        <end position="851"/>
    </location>
</feature>
<feature type="compositionally biased region" description="Basic and acidic residues" evidence="2">
    <location>
        <begin position="175"/>
        <end position="185"/>
    </location>
</feature>
<feature type="coiled-coil region" evidence="1">
    <location>
        <begin position="564"/>
        <end position="670"/>
    </location>
</feature>
<dbReference type="AlphaFoldDB" id="A0ABD2X718"/>
<dbReference type="PANTHER" id="PTHR21715:SF0">
    <property type="entry name" value="RH04127P"/>
    <property type="match status" value="1"/>
</dbReference>
<feature type="compositionally biased region" description="Low complexity" evidence="2">
    <location>
        <begin position="199"/>
        <end position="210"/>
    </location>
</feature>
<dbReference type="SUPFAM" id="SSF51045">
    <property type="entry name" value="WW domain"/>
    <property type="match status" value="1"/>
</dbReference>
<keyword evidence="5" id="KW-1185">Reference proteome</keyword>
<feature type="region of interest" description="Disordered" evidence="2">
    <location>
        <begin position="395"/>
        <end position="420"/>
    </location>
</feature>
<sequence>MSLSHENSTSAIVCKEVFDENSHPSEKEVFDYARRLGIDPDTEPHLLDLAREGLMAALPKGWRPIYDEVSKNYYYYQKSTKITTWEHPLDPVYKDLVAQARLGIGRRRISVDDDTLADAESSRKSIEPSRATPPTSLSGLPPAGPSALKSPSTRIPMKLAPLKRHRSESGSMIPRRAESSLDRYTRGWRSGESVEPEPRSSSARVSLSSDRASRDYTNLTFKDPEFYEKPKLLESNKRKSDIRDVLKRSESLSPRHEKDWHQLNIKLSSENIIDVDKLRTPDTPGSESAGTSGFGQARRQSKELTLSGGGSMFLKSNRSRDTTPCQDDKRTEMDFQIATTSREGGGDSIDDLCSSIGERLKSILREPNSEHDDKPVEEERKSVRFDLQRVAIQTATTKFNESGSEEQETEESDPDDGGVASHMAAKRASLLSLQQVLNRPGGVDFQSGRSFVKKVDIEANQKKIIGKRFIVENITESEHLKQQEKNSMNKLSPMTLVEKNQSIDLMSKSDFDNEFRKNEEALLDIVKKLEQKTNNGDSTPKTIQSNIDSNQFKAELICKHKQEIDDLKQELNEKLIETRKILEEEYSKQRQSLEINMKSKLLEVKKDLELKEDEEVKKLIADMDEARAESLKKIKSELEVCYEKERQDILTNLKGELDQRKRELLELRSQEISKLETEHEKGLGEDKQMKLQEMEIIKHHNEKIELLKKELDKEFDQLKTELRAQQKEKIAKITEDHEKSLADILRDFRVDEGLARKVYKQRLEEVRADYSKDIENELKKHHDTANRQENVEFEKIRCEKRLIEDKYNTLKEKYLKLKKDMRAAIEKRNRRKELVQANATASETEISTSAKTRTERTESLDQKLLLSKTNSMSKDSLGGSNANSMKEQTLSDPLQCENLLHKSQSLKFESDDTTTCSETTSNLLAIGIKKKKCLTKKTSSGSNKINNNMTDNPVENIRKQLEQLEDIGDHLPTNDTAYRVRYPFQDKSPTNVSSELEFFKHRIHVERDSVKRAREALRQQRSAFQSRQKAWKQHSVRATLEQIVKEERELSDMEISLHRTRSLLGEKVIHLRHLEQSLERVANTKRNENDMQQIALQQQQPTKNDEITLSDMSSASSGFSSNELGSDTFIDKILYHYQESTEIIASLENLNSEIREIWGVLNKRQDNTIPPPPNFMSWFPYQHLAPQSVPVIGFGTPNIQSNILSQLTANHPPGTTQNIIAQYGPSSGFSTSVSTIEGATSSNLSEKTRNLKDWLRQARVETSDIVSSSQATL</sequence>
<feature type="compositionally biased region" description="Basic and acidic residues" evidence="2">
    <location>
        <begin position="852"/>
        <end position="861"/>
    </location>
</feature>
<evidence type="ECO:0000313" key="5">
    <source>
        <dbReference type="Proteomes" id="UP001627154"/>
    </source>
</evidence>
<gene>
    <name evidence="4" type="ORF">TKK_005884</name>
</gene>
<feature type="coiled-coil region" evidence="1">
    <location>
        <begin position="760"/>
        <end position="827"/>
    </location>
</feature>
<feature type="region of interest" description="Disordered" evidence="2">
    <location>
        <begin position="834"/>
        <end position="886"/>
    </location>
</feature>
<proteinExistence type="predicted"/>
<evidence type="ECO:0000313" key="4">
    <source>
        <dbReference type="EMBL" id="KAL3400730.1"/>
    </source>
</evidence>
<evidence type="ECO:0000259" key="3">
    <source>
        <dbReference type="PROSITE" id="PS50020"/>
    </source>
</evidence>
<dbReference type="Pfam" id="PF00397">
    <property type="entry name" value="WW"/>
    <property type="match status" value="1"/>
</dbReference>
<dbReference type="InterPro" id="IPR001202">
    <property type="entry name" value="WW_dom"/>
</dbReference>
<dbReference type="PROSITE" id="PS50020">
    <property type="entry name" value="WW_DOMAIN_2"/>
    <property type="match status" value="1"/>
</dbReference>
<dbReference type="Gene3D" id="3.30.1470.10">
    <property type="entry name" value="Photosystem I PsaD, reaction center subunit II"/>
    <property type="match status" value="1"/>
</dbReference>
<feature type="compositionally biased region" description="Polar residues" evidence="2">
    <location>
        <begin position="867"/>
        <end position="886"/>
    </location>
</feature>
<feature type="compositionally biased region" description="Basic and acidic residues" evidence="2">
    <location>
        <begin position="318"/>
        <end position="328"/>
    </location>
</feature>
<accession>A0ABD2X718</accession>
<keyword evidence="1" id="KW-0175">Coiled coil</keyword>
<protein>
    <recommendedName>
        <fullName evidence="3">WW domain-containing protein</fullName>
    </recommendedName>
</protein>
<name>A0ABD2X718_9HYME</name>
<evidence type="ECO:0000256" key="2">
    <source>
        <dbReference type="SAM" id="MobiDB-lite"/>
    </source>
</evidence>